<dbReference type="Pfam" id="PF11859">
    <property type="entry name" value="DUF3379"/>
    <property type="match status" value="1"/>
</dbReference>
<evidence type="ECO:0000313" key="3">
    <source>
        <dbReference type="Proteomes" id="UP000006755"/>
    </source>
</evidence>
<dbReference type="InterPro" id="IPR021806">
    <property type="entry name" value="DUF3379"/>
</dbReference>
<sequence length="238" mass="26535">MNELEFRRRALSDPQDPALKAAAQDSDANAKLLQEVRQQDAKLLAALKVAAPGNLANRILLNQSLKDFEQRQRRRWRWQLGIAASFAFLAGALLSFFALDRSQLGFSQHALAHVYHEYPTMTAAVDEKATLATFNSKLAAYGGQMDQQVGHIYFVNFCDFDGIKSLHAVLAGEKGRVTLFIVNAKASKGEKEKAYFADGKFDGMAEQWGQHQVILIGEKGEPLQEMENKLKAHLNWSA</sequence>
<accession>K2JLM9</accession>
<dbReference type="OrthoDB" id="6195578at2"/>
<dbReference type="PATRIC" id="fig|745411.4.peg.966"/>
<dbReference type="STRING" id="745411.B3C1_04875"/>
<organism evidence="2 3">
    <name type="scientific">Gallaecimonas xiamenensis 3-C-1</name>
    <dbReference type="NCBI Taxonomy" id="745411"/>
    <lineage>
        <taxon>Bacteria</taxon>
        <taxon>Pseudomonadati</taxon>
        <taxon>Pseudomonadota</taxon>
        <taxon>Gammaproteobacteria</taxon>
        <taxon>Enterobacterales</taxon>
        <taxon>Gallaecimonadaceae</taxon>
        <taxon>Gallaecimonas</taxon>
    </lineage>
</organism>
<protein>
    <recommendedName>
        <fullName evidence="4">DUF3379 domain-containing protein</fullName>
    </recommendedName>
</protein>
<reference evidence="2 3" key="1">
    <citation type="journal article" date="2012" name="J. Bacteriol.">
        <title>Genome Sequence of Gallaecimonas xiamenensis Type Strain 3-C-1.</title>
        <authorList>
            <person name="Lai Q."/>
            <person name="Wang L."/>
            <person name="Wang W."/>
            <person name="Shao Z."/>
        </authorList>
    </citation>
    <scope>NUCLEOTIDE SEQUENCE [LARGE SCALE GENOMIC DNA]</scope>
    <source>
        <strain evidence="2 3">3-C-1</strain>
    </source>
</reference>
<evidence type="ECO:0000313" key="2">
    <source>
        <dbReference type="EMBL" id="EKE76213.1"/>
    </source>
</evidence>
<dbReference type="RefSeq" id="WP_008483307.1">
    <property type="nucleotide sequence ID" value="NZ_AMRI01000005.1"/>
</dbReference>
<dbReference type="EMBL" id="AMRI01000005">
    <property type="protein sequence ID" value="EKE76213.1"/>
    <property type="molecule type" value="Genomic_DNA"/>
</dbReference>
<proteinExistence type="predicted"/>
<gene>
    <name evidence="2" type="ORF">B3C1_04875</name>
</gene>
<dbReference type="eggNOG" id="COG5662">
    <property type="taxonomic scope" value="Bacteria"/>
</dbReference>
<name>K2JLM9_9GAMM</name>
<keyword evidence="1" id="KW-0472">Membrane</keyword>
<feature type="transmembrane region" description="Helical" evidence="1">
    <location>
        <begin position="80"/>
        <end position="99"/>
    </location>
</feature>
<evidence type="ECO:0008006" key="4">
    <source>
        <dbReference type="Google" id="ProtNLM"/>
    </source>
</evidence>
<comment type="caution">
    <text evidence="2">The sequence shown here is derived from an EMBL/GenBank/DDBJ whole genome shotgun (WGS) entry which is preliminary data.</text>
</comment>
<dbReference type="AlphaFoldDB" id="K2JLM9"/>
<keyword evidence="3" id="KW-1185">Reference proteome</keyword>
<dbReference type="Proteomes" id="UP000006755">
    <property type="component" value="Unassembled WGS sequence"/>
</dbReference>
<keyword evidence="1" id="KW-0812">Transmembrane</keyword>
<keyword evidence="1" id="KW-1133">Transmembrane helix</keyword>
<evidence type="ECO:0000256" key="1">
    <source>
        <dbReference type="SAM" id="Phobius"/>
    </source>
</evidence>